<dbReference type="Gene3D" id="3.40.50.880">
    <property type="match status" value="1"/>
</dbReference>
<evidence type="ECO:0000256" key="3">
    <source>
        <dbReference type="ARBA" id="ARBA00022605"/>
    </source>
</evidence>
<keyword evidence="10" id="KW-0963">Cytoplasm</keyword>
<evidence type="ECO:0000313" key="12">
    <source>
        <dbReference type="EMBL" id="MFD2114921.1"/>
    </source>
</evidence>
<evidence type="ECO:0000256" key="9">
    <source>
        <dbReference type="ARBA" id="ARBA00049534"/>
    </source>
</evidence>
<comment type="catalytic activity">
    <reaction evidence="8 10">
        <text>5-[(5-phospho-1-deoxy-D-ribulos-1-ylimino)methylamino]-1-(5-phospho-beta-D-ribosyl)imidazole-4-carboxamide + L-glutamine = D-erythro-1-(imidazol-4-yl)glycerol 3-phosphate + 5-amino-1-(5-phospho-beta-D-ribosyl)imidazole-4-carboxamide + L-glutamate + H(+)</text>
        <dbReference type="Rhea" id="RHEA:24793"/>
        <dbReference type="ChEBI" id="CHEBI:15378"/>
        <dbReference type="ChEBI" id="CHEBI:29985"/>
        <dbReference type="ChEBI" id="CHEBI:58278"/>
        <dbReference type="ChEBI" id="CHEBI:58359"/>
        <dbReference type="ChEBI" id="CHEBI:58475"/>
        <dbReference type="ChEBI" id="CHEBI:58525"/>
        <dbReference type="EC" id="4.3.2.10"/>
    </reaction>
</comment>
<sequence length="205" mass="22406">MIAIVDYGMGNLQSVHQAAARLGFTTVITSDADVIAAARGLIIPGVGAFGDAMSNLTSSGLDQTIRKYAASGKPVLGICLGMQLLFETSMEHGLHEGLSLLPGQVVRFSNKDHREMKIPHMGWNKLQIVQPESPLFANLAMDYVYFVHSYHVKLSHPELLLAQTDYYGAVTAIVGKENIYGMQFHPEKSGLFGLRLLQNFLSLTN</sequence>
<keyword evidence="7 10" id="KW-0456">Lyase</keyword>
<dbReference type="EC" id="4.3.2.10" evidence="10"/>
<reference evidence="13" key="1">
    <citation type="journal article" date="2019" name="Int. J. Syst. Evol. Microbiol.">
        <title>The Global Catalogue of Microorganisms (GCM) 10K type strain sequencing project: providing services to taxonomists for standard genome sequencing and annotation.</title>
        <authorList>
            <consortium name="The Broad Institute Genomics Platform"/>
            <consortium name="The Broad Institute Genome Sequencing Center for Infectious Disease"/>
            <person name="Wu L."/>
            <person name="Ma J."/>
        </authorList>
    </citation>
    <scope>NUCLEOTIDE SEQUENCE [LARGE SCALE GENOMIC DNA]</scope>
    <source>
        <strain evidence="13">GH52</strain>
    </source>
</reference>
<dbReference type="CDD" id="cd01748">
    <property type="entry name" value="GATase1_IGP_Synthase"/>
    <property type="match status" value="1"/>
</dbReference>
<dbReference type="EMBL" id="JBHUHO010000011">
    <property type="protein sequence ID" value="MFD2114921.1"/>
    <property type="molecule type" value="Genomic_DNA"/>
</dbReference>
<evidence type="ECO:0000256" key="2">
    <source>
        <dbReference type="ARBA" id="ARBA00011152"/>
    </source>
</evidence>
<comment type="pathway">
    <text evidence="1 10">Amino-acid biosynthesis; L-histidine biosynthesis; L-histidine from 5-phospho-alpha-D-ribose 1-diphosphate: step 5/9.</text>
</comment>
<dbReference type="InterPro" id="IPR017926">
    <property type="entry name" value="GATASE"/>
</dbReference>
<evidence type="ECO:0000256" key="8">
    <source>
        <dbReference type="ARBA" id="ARBA00047838"/>
    </source>
</evidence>
<organism evidence="12 13">
    <name type="scientific">Paenibacillus yanchengensis</name>
    <dbReference type="NCBI Taxonomy" id="2035833"/>
    <lineage>
        <taxon>Bacteria</taxon>
        <taxon>Bacillati</taxon>
        <taxon>Bacillota</taxon>
        <taxon>Bacilli</taxon>
        <taxon>Bacillales</taxon>
        <taxon>Paenibacillaceae</taxon>
        <taxon>Paenibacillus</taxon>
    </lineage>
</organism>
<evidence type="ECO:0000259" key="11">
    <source>
        <dbReference type="Pfam" id="PF00117"/>
    </source>
</evidence>
<evidence type="ECO:0000256" key="10">
    <source>
        <dbReference type="HAMAP-Rule" id="MF_00278"/>
    </source>
</evidence>
<feature type="active site" evidence="10">
    <location>
        <position position="185"/>
    </location>
</feature>
<dbReference type="PROSITE" id="PS51273">
    <property type="entry name" value="GATASE_TYPE_1"/>
    <property type="match status" value="1"/>
</dbReference>
<comment type="function">
    <text evidence="10">IGPS catalyzes the conversion of PRFAR and glutamine to IGP, AICAR and glutamate. The HisH subunit catalyzes the hydrolysis of glutamine to glutamate and ammonia as part of the synthesis of IGP and AICAR. The resulting ammonia molecule is channeled to the active site of HisF.</text>
</comment>
<comment type="subunit">
    <text evidence="2 10">Heterodimer of HisH and HisF.</text>
</comment>
<dbReference type="SUPFAM" id="SSF52317">
    <property type="entry name" value="Class I glutamine amidotransferase-like"/>
    <property type="match status" value="1"/>
</dbReference>
<protein>
    <recommendedName>
        <fullName evidence="10">Imidazole glycerol phosphate synthase subunit HisH</fullName>
        <ecNumber evidence="10">4.3.2.10</ecNumber>
    </recommendedName>
    <alternativeName>
        <fullName evidence="10">IGP synthase glutaminase subunit</fullName>
        <ecNumber evidence="10">3.5.1.2</ecNumber>
    </alternativeName>
    <alternativeName>
        <fullName evidence="10">IGP synthase subunit HisH</fullName>
    </alternativeName>
    <alternativeName>
        <fullName evidence="10">ImGP synthase subunit HisH</fullName>
        <shortName evidence="10">IGPS subunit HisH</shortName>
    </alternativeName>
</protein>
<evidence type="ECO:0000313" key="13">
    <source>
        <dbReference type="Proteomes" id="UP001597362"/>
    </source>
</evidence>
<feature type="active site" evidence="10">
    <location>
        <position position="187"/>
    </location>
</feature>
<dbReference type="GO" id="GO:0016829">
    <property type="term" value="F:lyase activity"/>
    <property type="evidence" value="ECO:0007669"/>
    <property type="project" value="UniProtKB-KW"/>
</dbReference>
<gene>
    <name evidence="10 12" type="primary">hisH</name>
    <name evidence="12" type="ORF">ACFSJH_04115</name>
</gene>
<feature type="domain" description="Glutamine amidotransferase" evidence="11">
    <location>
        <begin position="4"/>
        <end position="201"/>
    </location>
</feature>
<evidence type="ECO:0000256" key="6">
    <source>
        <dbReference type="ARBA" id="ARBA00023102"/>
    </source>
</evidence>
<comment type="catalytic activity">
    <reaction evidence="9 10">
        <text>L-glutamine + H2O = L-glutamate + NH4(+)</text>
        <dbReference type="Rhea" id="RHEA:15889"/>
        <dbReference type="ChEBI" id="CHEBI:15377"/>
        <dbReference type="ChEBI" id="CHEBI:28938"/>
        <dbReference type="ChEBI" id="CHEBI:29985"/>
        <dbReference type="ChEBI" id="CHEBI:58359"/>
        <dbReference type="EC" id="3.5.1.2"/>
    </reaction>
</comment>
<feature type="active site" description="Nucleophile" evidence="10">
    <location>
        <position position="79"/>
    </location>
</feature>
<keyword evidence="3 10" id="KW-0028">Amino-acid biosynthesis</keyword>
<dbReference type="PANTHER" id="PTHR42701">
    <property type="entry name" value="IMIDAZOLE GLYCEROL PHOSPHATE SYNTHASE SUBUNIT HISH"/>
    <property type="match status" value="1"/>
</dbReference>
<keyword evidence="6 10" id="KW-0368">Histidine biosynthesis</keyword>
<accession>A0ABW4YGU3</accession>
<dbReference type="PROSITE" id="PS51274">
    <property type="entry name" value="GATASE_COBBQ"/>
    <property type="match status" value="1"/>
</dbReference>
<dbReference type="RefSeq" id="WP_377769953.1">
    <property type="nucleotide sequence ID" value="NZ_JBHUHO010000011.1"/>
</dbReference>
<evidence type="ECO:0000256" key="1">
    <source>
        <dbReference type="ARBA" id="ARBA00005091"/>
    </source>
</evidence>
<dbReference type="NCBIfam" id="TIGR01855">
    <property type="entry name" value="IMP_synth_hisH"/>
    <property type="match status" value="1"/>
</dbReference>
<name>A0ABW4YGU3_9BACL</name>
<comment type="caution">
    <text evidence="12">The sequence shown here is derived from an EMBL/GenBank/DDBJ whole genome shotgun (WGS) entry which is preliminary data.</text>
</comment>
<keyword evidence="13" id="KW-1185">Reference proteome</keyword>
<dbReference type="HAMAP" id="MF_00278">
    <property type="entry name" value="HisH"/>
    <property type="match status" value="1"/>
</dbReference>
<dbReference type="Proteomes" id="UP001597362">
    <property type="component" value="Unassembled WGS sequence"/>
</dbReference>
<comment type="subcellular location">
    <subcellularLocation>
        <location evidence="10">Cytoplasm</location>
    </subcellularLocation>
</comment>
<dbReference type="InterPro" id="IPR010139">
    <property type="entry name" value="Imidazole-glycPsynth_HisH"/>
</dbReference>
<dbReference type="PIRSF" id="PIRSF000495">
    <property type="entry name" value="Amidotransf_hisH"/>
    <property type="match status" value="1"/>
</dbReference>
<dbReference type="PANTHER" id="PTHR42701:SF1">
    <property type="entry name" value="IMIDAZOLE GLYCEROL PHOSPHATE SYNTHASE SUBUNIT HISH"/>
    <property type="match status" value="1"/>
</dbReference>
<dbReference type="InterPro" id="IPR029062">
    <property type="entry name" value="Class_I_gatase-like"/>
</dbReference>
<evidence type="ECO:0000256" key="7">
    <source>
        <dbReference type="ARBA" id="ARBA00023239"/>
    </source>
</evidence>
<evidence type="ECO:0000256" key="4">
    <source>
        <dbReference type="ARBA" id="ARBA00022801"/>
    </source>
</evidence>
<keyword evidence="5 10" id="KW-0315">Glutamine amidotransferase</keyword>
<dbReference type="EC" id="3.5.1.2" evidence="10"/>
<keyword evidence="4 10" id="KW-0378">Hydrolase</keyword>
<evidence type="ECO:0000256" key="5">
    <source>
        <dbReference type="ARBA" id="ARBA00022962"/>
    </source>
</evidence>
<dbReference type="Pfam" id="PF00117">
    <property type="entry name" value="GATase"/>
    <property type="match status" value="1"/>
</dbReference>
<proteinExistence type="inferred from homology"/>